<evidence type="ECO:0000313" key="4">
    <source>
        <dbReference type="Proteomes" id="UP001596091"/>
    </source>
</evidence>
<dbReference type="PANTHER" id="PTHR34606">
    <property type="entry name" value="BON DOMAIN-CONTAINING PROTEIN"/>
    <property type="match status" value="1"/>
</dbReference>
<sequence>MNRKLYSLVLLAGMALPALAIAQTTTTPGMRQAQQDSKITRQIAEQLDKKSNLRGVTASVDQGVVTLSGNVPLYIDKVNAEKRVHKVKGIDGVRNHITVAGAATTDKEVQENLGNKLRYDRIGYGIVFNSLAVSVNDGVVTVSGNVRDYPDRDSALAIVATTAGVKDVVDEIAVAPVSRFDDGLRIRLARAIYGNSALQKYAIDPQAPIRIIVDNGNVELTGVVLNDMDRQIAYMQANSVPGVFNVTNHLAVASAIAE</sequence>
<keyword evidence="1" id="KW-0732">Signal</keyword>
<evidence type="ECO:0000256" key="1">
    <source>
        <dbReference type="SAM" id="SignalP"/>
    </source>
</evidence>
<dbReference type="RefSeq" id="WP_263334185.1">
    <property type="nucleotide sequence ID" value="NZ_JAGSYH010000002.1"/>
</dbReference>
<gene>
    <name evidence="3" type="ORF">ACFPT7_02770</name>
</gene>
<feature type="signal peptide" evidence="1">
    <location>
        <begin position="1"/>
        <end position="22"/>
    </location>
</feature>
<dbReference type="EMBL" id="JBHSPH010000001">
    <property type="protein sequence ID" value="MFC5861210.1"/>
    <property type="molecule type" value="Genomic_DNA"/>
</dbReference>
<feature type="domain" description="BON" evidence="2">
    <location>
        <begin position="105"/>
        <end position="176"/>
    </location>
</feature>
<dbReference type="PROSITE" id="PS50914">
    <property type="entry name" value="BON"/>
    <property type="match status" value="3"/>
</dbReference>
<keyword evidence="4" id="KW-1185">Reference proteome</keyword>
<dbReference type="PANTHER" id="PTHR34606:SF15">
    <property type="entry name" value="BON DOMAIN-CONTAINING PROTEIN"/>
    <property type="match status" value="1"/>
</dbReference>
<dbReference type="Gene3D" id="3.30.1340.30">
    <property type="match status" value="3"/>
</dbReference>
<accession>A0ABW1EAE1</accession>
<organism evidence="3 4">
    <name type="scientific">Acidicapsa dinghuensis</name>
    <dbReference type="NCBI Taxonomy" id="2218256"/>
    <lineage>
        <taxon>Bacteria</taxon>
        <taxon>Pseudomonadati</taxon>
        <taxon>Acidobacteriota</taxon>
        <taxon>Terriglobia</taxon>
        <taxon>Terriglobales</taxon>
        <taxon>Acidobacteriaceae</taxon>
        <taxon>Acidicapsa</taxon>
    </lineage>
</organism>
<comment type="caution">
    <text evidence="3">The sequence shown here is derived from an EMBL/GenBank/DDBJ whole genome shotgun (WGS) entry which is preliminary data.</text>
</comment>
<feature type="chain" id="PRO_5045457187" evidence="1">
    <location>
        <begin position="23"/>
        <end position="258"/>
    </location>
</feature>
<dbReference type="InterPro" id="IPR051686">
    <property type="entry name" value="Lipoprotein_DolP"/>
</dbReference>
<dbReference type="Pfam" id="PF04972">
    <property type="entry name" value="BON"/>
    <property type="match status" value="3"/>
</dbReference>
<dbReference type="Proteomes" id="UP001596091">
    <property type="component" value="Unassembled WGS sequence"/>
</dbReference>
<reference evidence="4" key="1">
    <citation type="journal article" date="2019" name="Int. J. Syst. Evol. Microbiol.">
        <title>The Global Catalogue of Microorganisms (GCM) 10K type strain sequencing project: providing services to taxonomists for standard genome sequencing and annotation.</title>
        <authorList>
            <consortium name="The Broad Institute Genomics Platform"/>
            <consortium name="The Broad Institute Genome Sequencing Center for Infectious Disease"/>
            <person name="Wu L."/>
            <person name="Ma J."/>
        </authorList>
    </citation>
    <scope>NUCLEOTIDE SEQUENCE [LARGE SCALE GENOMIC DNA]</scope>
    <source>
        <strain evidence="4">JCM 4087</strain>
    </source>
</reference>
<feature type="domain" description="BON" evidence="2">
    <location>
        <begin position="180"/>
        <end position="254"/>
    </location>
</feature>
<protein>
    <submittedName>
        <fullName evidence="3">BON domain-containing protein</fullName>
    </submittedName>
</protein>
<name>A0ABW1EAE1_9BACT</name>
<proteinExistence type="predicted"/>
<dbReference type="InterPro" id="IPR007055">
    <property type="entry name" value="BON_dom"/>
</dbReference>
<evidence type="ECO:0000259" key="2">
    <source>
        <dbReference type="PROSITE" id="PS50914"/>
    </source>
</evidence>
<evidence type="ECO:0000313" key="3">
    <source>
        <dbReference type="EMBL" id="MFC5861210.1"/>
    </source>
</evidence>
<feature type="domain" description="BON" evidence="2">
    <location>
        <begin position="35"/>
        <end position="101"/>
    </location>
</feature>